<comment type="subcellular location">
    <subcellularLocation>
        <location evidence="1">Cell envelope</location>
    </subcellularLocation>
</comment>
<evidence type="ECO:0000313" key="11">
    <source>
        <dbReference type="Proteomes" id="UP000030012"/>
    </source>
</evidence>
<comment type="caution">
    <text evidence="10">The sequence shown here is derived from an EMBL/GenBank/DDBJ whole genome shotgun (WGS) entry which is preliminary data.</text>
</comment>
<sequence length="233" mass="25331">MKKNLLKVLTIGILAGGVVFSSSQVFAESGNINQPIKLEASSMLAKNDSLKDGTYKVSIQVLKEKENDLSMAGQYIGQQITLEVKGGQIYATVDITRLDWMKNINIFVNGTDTKYDKTMSGSQKGKLKFKIPSMDAKITFKMNVVPMGNARVAFRVVPQNDIKPVSGAATINDTLKKSDSKATSTTSNKEIKKDKDGKELPQTGLPITQAELPLLGGLTSMAGVFLLKKKKNK</sequence>
<dbReference type="Pfam" id="PF05031">
    <property type="entry name" value="NEAT"/>
    <property type="match status" value="1"/>
</dbReference>
<feature type="signal peptide" evidence="7">
    <location>
        <begin position="1"/>
        <end position="27"/>
    </location>
</feature>
<evidence type="ECO:0000256" key="5">
    <source>
        <dbReference type="ARBA" id="ARBA00023088"/>
    </source>
</evidence>
<reference evidence="10 11" key="1">
    <citation type="submission" date="2014-01" db="EMBL/GenBank/DDBJ databases">
        <title>Plasmidome dynamics in the species complex Clostridium novyi sensu lato converts strains of independent lineages into distinctly different pathogens.</title>
        <authorList>
            <person name="Skarin H."/>
            <person name="Segerman B."/>
        </authorList>
    </citation>
    <scope>NUCLEOTIDE SEQUENCE [LARGE SCALE GENOMIC DNA]</scope>
    <source>
        <strain evidence="10 11">4552</strain>
    </source>
</reference>
<protein>
    <submittedName>
        <fullName evidence="10">Cell surface protein</fullName>
    </submittedName>
</protein>
<feature type="region of interest" description="Disordered" evidence="6">
    <location>
        <begin position="178"/>
        <end position="204"/>
    </location>
</feature>
<evidence type="ECO:0000313" key="10">
    <source>
        <dbReference type="EMBL" id="KGM95678.1"/>
    </source>
</evidence>
<dbReference type="Proteomes" id="UP000030012">
    <property type="component" value="Unassembled WGS sequence"/>
</dbReference>
<keyword evidence="3" id="KW-0964">Secreted</keyword>
<dbReference type="SUPFAM" id="SSF158911">
    <property type="entry name" value="NEAT domain-like"/>
    <property type="match status" value="1"/>
</dbReference>
<dbReference type="NCBIfam" id="TIGR01167">
    <property type="entry name" value="LPXTG_anchor"/>
    <property type="match status" value="1"/>
</dbReference>
<dbReference type="CDD" id="cd06920">
    <property type="entry name" value="NEAT"/>
    <property type="match status" value="1"/>
</dbReference>
<evidence type="ECO:0000259" key="9">
    <source>
        <dbReference type="PROSITE" id="PS50978"/>
    </source>
</evidence>
<proteinExistence type="predicted"/>
<evidence type="ECO:0000256" key="4">
    <source>
        <dbReference type="ARBA" id="ARBA00022729"/>
    </source>
</evidence>
<dbReference type="GO" id="GO:0030313">
    <property type="term" value="C:cell envelope"/>
    <property type="evidence" value="ECO:0007669"/>
    <property type="project" value="UniProtKB-SubCell"/>
</dbReference>
<evidence type="ECO:0000256" key="6">
    <source>
        <dbReference type="SAM" id="MobiDB-lite"/>
    </source>
</evidence>
<dbReference type="Gene3D" id="2.60.40.1850">
    <property type="match status" value="1"/>
</dbReference>
<organism evidence="10 11">
    <name type="scientific">Clostridium novyi A str. 4552</name>
    <dbReference type="NCBI Taxonomy" id="1444289"/>
    <lineage>
        <taxon>Bacteria</taxon>
        <taxon>Bacillati</taxon>
        <taxon>Bacillota</taxon>
        <taxon>Clostridia</taxon>
        <taxon>Eubacteriales</taxon>
        <taxon>Clostridiaceae</taxon>
        <taxon>Clostridium</taxon>
    </lineage>
</organism>
<dbReference type="SMART" id="SM00725">
    <property type="entry name" value="NEAT"/>
    <property type="match status" value="1"/>
</dbReference>
<feature type="compositionally biased region" description="Basic and acidic residues" evidence="6">
    <location>
        <begin position="189"/>
        <end position="199"/>
    </location>
</feature>
<name>A0A0A0I4Z3_CLONO</name>
<keyword evidence="2" id="KW-0134">Cell wall</keyword>
<evidence type="ECO:0000256" key="7">
    <source>
        <dbReference type="SAM" id="SignalP"/>
    </source>
</evidence>
<accession>A0A0A0I4Z3</accession>
<dbReference type="InterPro" id="IPR037250">
    <property type="entry name" value="NEAT_dom_sf"/>
</dbReference>
<dbReference type="InterPro" id="IPR019931">
    <property type="entry name" value="LPXTG_anchor"/>
</dbReference>
<dbReference type="InterPro" id="IPR006635">
    <property type="entry name" value="NEAT_dom"/>
</dbReference>
<keyword evidence="4 7" id="KW-0732">Signal</keyword>
<dbReference type="AlphaFoldDB" id="A0A0A0I4Z3"/>
<evidence type="ECO:0000256" key="3">
    <source>
        <dbReference type="ARBA" id="ARBA00022525"/>
    </source>
</evidence>
<gene>
    <name evidence="10" type="ORF">Z968_08455</name>
</gene>
<feature type="domain" description="NEAT" evidence="9">
    <location>
        <begin position="50"/>
        <end position="174"/>
    </location>
</feature>
<keyword evidence="5" id="KW-0572">Peptidoglycan-anchor</keyword>
<dbReference type="PROSITE" id="PS50978">
    <property type="entry name" value="NEAT"/>
    <property type="match status" value="1"/>
</dbReference>
<feature type="domain" description="Gram-positive cocci surface proteins LPxTG" evidence="8">
    <location>
        <begin position="200"/>
        <end position="233"/>
    </location>
</feature>
<dbReference type="RefSeq" id="WP_039255581.1">
    <property type="nucleotide sequence ID" value="NZ_JENJ01000034.1"/>
</dbReference>
<dbReference type="PROSITE" id="PS50847">
    <property type="entry name" value="GRAM_POS_ANCHORING"/>
    <property type="match status" value="1"/>
</dbReference>
<evidence type="ECO:0000259" key="8">
    <source>
        <dbReference type="PROSITE" id="PS50847"/>
    </source>
</evidence>
<evidence type="ECO:0000256" key="1">
    <source>
        <dbReference type="ARBA" id="ARBA00004196"/>
    </source>
</evidence>
<feature type="chain" id="PRO_5001970472" evidence="7">
    <location>
        <begin position="28"/>
        <end position="233"/>
    </location>
</feature>
<dbReference type="EMBL" id="JENJ01000034">
    <property type="protein sequence ID" value="KGM95678.1"/>
    <property type="molecule type" value="Genomic_DNA"/>
</dbReference>
<dbReference type="OrthoDB" id="1929775at2"/>
<evidence type="ECO:0000256" key="2">
    <source>
        <dbReference type="ARBA" id="ARBA00022512"/>
    </source>
</evidence>